<evidence type="ECO:0000259" key="3">
    <source>
        <dbReference type="PROSITE" id="PS51371"/>
    </source>
</evidence>
<dbReference type="CDD" id="cd04586">
    <property type="entry name" value="CBS_pair_BON_assoc"/>
    <property type="match status" value="1"/>
</dbReference>
<dbReference type="EMBL" id="JBHTGR010000057">
    <property type="protein sequence ID" value="MFC7748272.1"/>
    <property type="molecule type" value="Genomic_DNA"/>
</dbReference>
<accession>A0ABW2UWH1</accession>
<keyword evidence="1 2" id="KW-0129">CBS domain</keyword>
<dbReference type="Pfam" id="PF00571">
    <property type="entry name" value="CBS"/>
    <property type="match status" value="2"/>
</dbReference>
<dbReference type="SUPFAM" id="SSF54631">
    <property type="entry name" value="CBS-domain pair"/>
    <property type="match status" value="1"/>
</dbReference>
<reference evidence="5" key="1">
    <citation type="journal article" date="2019" name="Int. J. Syst. Evol. Microbiol.">
        <title>The Global Catalogue of Microorganisms (GCM) 10K type strain sequencing project: providing services to taxonomists for standard genome sequencing and annotation.</title>
        <authorList>
            <consortium name="The Broad Institute Genomics Platform"/>
            <consortium name="The Broad Institute Genome Sequencing Center for Infectious Disease"/>
            <person name="Wu L."/>
            <person name="Ma J."/>
        </authorList>
    </citation>
    <scope>NUCLEOTIDE SEQUENCE [LARGE SCALE GENOMIC DNA]</scope>
    <source>
        <strain evidence="5">JCM 30234</strain>
    </source>
</reference>
<dbReference type="PANTHER" id="PTHR43080">
    <property type="entry name" value="CBS DOMAIN-CONTAINING PROTEIN CBSX3, MITOCHONDRIAL"/>
    <property type="match status" value="1"/>
</dbReference>
<evidence type="ECO:0000313" key="4">
    <source>
        <dbReference type="EMBL" id="MFC7748272.1"/>
    </source>
</evidence>
<evidence type="ECO:0000256" key="2">
    <source>
        <dbReference type="PROSITE-ProRule" id="PRU00703"/>
    </source>
</evidence>
<name>A0ABW2UWH1_9BACI</name>
<dbReference type="PANTHER" id="PTHR43080:SF2">
    <property type="entry name" value="CBS DOMAIN-CONTAINING PROTEIN"/>
    <property type="match status" value="1"/>
</dbReference>
<dbReference type="InterPro" id="IPR051257">
    <property type="entry name" value="Diverse_CBS-Domain"/>
</dbReference>
<evidence type="ECO:0000256" key="1">
    <source>
        <dbReference type="ARBA" id="ARBA00023122"/>
    </source>
</evidence>
<dbReference type="PROSITE" id="PS51371">
    <property type="entry name" value="CBS"/>
    <property type="match status" value="2"/>
</dbReference>
<sequence length="156" mass="17786">MLIKNVMITDVVSVKKDSAIKELLKTLVTNHIGGVPVIDQDGYLTGMTSDGDVIRYLQPKGRNIYDAFYMVFFNEKMTFEESVETRMQQEVQEIMKKNIYTVYPDDSIEQALSIFAGHHFKKIPVIDHSNTVVGVVSRGDIMRMISNQIITHDNDQ</sequence>
<dbReference type="RefSeq" id="WP_382361524.1">
    <property type="nucleotide sequence ID" value="NZ_JBHTGR010000057.1"/>
</dbReference>
<protein>
    <submittedName>
        <fullName evidence="4">CBS domain-containing protein</fullName>
    </submittedName>
</protein>
<keyword evidence="5" id="KW-1185">Reference proteome</keyword>
<organism evidence="4 5">
    <name type="scientific">Lentibacillus kimchii</name>
    <dbReference type="NCBI Taxonomy" id="1542911"/>
    <lineage>
        <taxon>Bacteria</taxon>
        <taxon>Bacillati</taxon>
        <taxon>Bacillota</taxon>
        <taxon>Bacilli</taxon>
        <taxon>Bacillales</taxon>
        <taxon>Bacillaceae</taxon>
        <taxon>Lentibacillus</taxon>
    </lineage>
</organism>
<comment type="caution">
    <text evidence="4">The sequence shown here is derived from an EMBL/GenBank/DDBJ whole genome shotgun (WGS) entry which is preliminary data.</text>
</comment>
<dbReference type="InterPro" id="IPR046342">
    <property type="entry name" value="CBS_dom_sf"/>
</dbReference>
<dbReference type="SMART" id="SM00116">
    <property type="entry name" value="CBS"/>
    <property type="match status" value="2"/>
</dbReference>
<feature type="domain" description="CBS" evidence="3">
    <location>
        <begin position="95"/>
        <end position="154"/>
    </location>
</feature>
<dbReference type="Proteomes" id="UP001596620">
    <property type="component" value="Unassembled WGS sequence"/>
</dbReference>
<dbReference type="Gene3D" id="3.10.580.10">
    <property type="entry name" value="CBS-domain"/>
    <property type="match status" value="1"/>
</dbReference>
<dbReference type="InterPro" id="IPR000644">
    <property type="entry name" value="CBS_dom"/>
</dbReference>
<gene>
    <name evidence="4" type="ORF">ACFQU8_13860</name>
</gene>
<evidence type="ECO:0000313" key="5">
    <source>
        <dbReference type="Proteomes" id="UP001596620"/>
    </source>
</evidence>
<feature type="domain" description="CBS" evidence="3">
    <location>
        <begin position="7"/>
        <end position="64"/>
    </location>
</feature>
<proteinExistence type="predicted"/>